<protein>
    <recommendedName>
        <fullName evidence="2">S-layer family duplication domain-containing protein</fullName>
    </recommendedName>
</protein>
<feature type="domain" description="S-layer family duplication" evidence="2">
    <location>
        <begin position="23"/>
        <end position="182"/>
    </location>
</feature>
<evidence type="ECO:0000313" key="3">
    <source>
        <dbReference type="EMBL" id="SNQ59125.1"/>
    </source>
</evidence>
<keyword evidence="1" id="KW-1133">Transmembrane helix</keyword>
<dbReference type="EMBL" id="FZMP01000010">
    <property type="protein sequence ID" value="SNQ59125.1"/>
    <property type="molecule type" value="Genomic_DNA"/>
</dbReference>
<evidence type="ECO:0000259" key="2">
    <source>
        <dbReference type="Pfam" id="PF07752"/>
    </source>
</evidence>
<evidence type="ECO:0000256" key="1">
    <source>
        <dbReference type="SAM" id="Phobius"/>
    </source>
</evidence>
<name>A0A284VIL8_9EURY</name>
<dbReference type="InterPro" id="IPR036280">
    <property type="entry name" value="Multihaem_cyt_sf"/>
</dbReference>
<gene>
    <name evidence="3" type="ORF">MNV_1070015</name>
</gene>
<dbReference type="Gene3D" id="3.90.10.10">
    <property type="entry name" value="Cytochrome C3"/>
    <property type="match status" value="1"/>
</dbReference>
<dbReference type="CDD" id="cd08168">
    <property type="entry name" value="Cytochrom_C3"/>
    <property type="match status" value="1"/>
</dbReference>
<dbReference type="AlphaFoldDB" id="A0A284VIL8"/>
<dbReference type="RefSeq" id="WP_096203549.1">
    <property type="nucleotide sequence ID" value="NZ_FZMP01000010.1"/>
</dbReference>
<feature type="transmembrane region" description="Helical" evidence="1">
    <location>
        <begin position="492"/>
        <end position="515"/>
    </location>
</feature>
<keyword evidence="1" id="KW-0812">Transmembrane</keyword>
<accession>A0A284VIL8</accession>
<proteinExistence type="predicted"/>
<keyword evidence="4" id="KW-1185">Reference proteome</keyword>
<dbReference type="InterPro" id="IPR006457">
    <property type="entry name" value="S_layer-rel_Mac"/>
</dbReference>
<organism evidence="3 4">
    <name type="scientific">Candidatus Methanoperedens nitratireducens</name>
    <dbReference type="NCBI Taxonomy" id="1392998"/>
    <lineage>
        <taxon>Archaea</taxon>
        <taxon>Methanobacteriati</taxon>
        <taxon>Methanobacteriota</taxon>
        <taxon>Stenosarchaea group</taxon>
        <taxon>Methanomicrobia</taxon>
        <taxon>Methanosarcinales</taxon>
        <taxon>ANME-2 cluster</taxon>
        <taxon>Candidatus Methanoperedentaceae</taxon>
        <taxon>Candidatus Methanoperedens</taxon>
    </lineage>
</organism>
<reference evidence="4" key="1">
    <citation type="submission" date="2017-06" db="EMBL/GenBank/DDBJ databases">
        <authorList>
            <person name="Cremers G."/>
        </authorList>
    </citation>
    <scope>NUCLEOTIDE SEQUENCE [LARGE SCALE GENOMIC DNA]</scope>
</reference>
<keyword evidence="1" id="KW-0472">Membrane</keyword>
<dbReference type="Gene3D" id="2.60.98.40">
    <property type="match status" value="1"/>
</dbReference>
<dbReference type="SUPFAM" id="SSF48695">
    <property type="entry name" value="Multiheme cytochromes"/>
    <property type="match status" value="1"/>
</dbReference>
<sequence length="519" mass="56146">MRKLAGLVLLLTLMFQLPVAAGTSYTAVGFGYREWGYYYTVTYSERQYFAGYAAGPITSQARFTYNTTSDSGELHIVKMNNNILRDLSVGSILSLEDGYQLKINDIDIRGGVASISLLRNGALNIEIADTMAVSKGKTYVYTKKVGSFNDYPLIAVHFGNITNRTVTVDGLFQISEMATVVSPKPTPTPTTFKNSQVHNVHVGAGTPNLNCDTCHGFPPKYPITVNEGAGSGHYVVCEQCHAPPPDSFKPSMGNIITIHLSRNTYCTNCHDTDNITPAHPSTKAENGTVQIIKCENCHRDAERFTSHINGGNYCLNCHGNSTATASIISTTVPVETMPITTYTVSTPVSTYTSPVVKQRAQIQVTYEVGAGSTRQELTITVNLKNTGNATASHINLSINNPPELQAAALSGSDKIGETILWKGELKPGEEHIAKYSVKAISGRNLEIPLKVTYAKVSPEEKAKALGVLSASASTEQLLAPEDWEVISLIIKIAAAVPGFEAILAVVSLLLVDVIWRNRR</sequence>
<evidence type="ECO:0000313" key="4">
    <source>
        <dbReference type="Proteomes" id="UP000218615"/>
    </source>
</evidence>
<dbReference type="Pfam" id="PF07752">
    <property type="entry name" value="S-layer"/>
    <property type="match status" value="1"/>
</dbReference>
<dbReference type="Proteomes" id="UP000218615">
    <property type="component" value="Unassembled WGS sequence"/>
</dbReference>